<dbReference type="Gene3D" id="3.90.550.10">
    <property type="entry name" value="Spore Coat Polysaccharide Biosynthesis Protein SpsA, Chain A"/>
    <property type="match status" value="1"/>
</dbReference>
<name>A0ABM8ASN6_9BACT</name>
<evidence type="ECO:0000313" key="2">
    <source>
        <dbReference type="EMBL" id="BDQ34352.1"/>
    </source>
</evidence>
<dbReference type="Proteomes" id="UP001061361">
    <property type="component" value="Chromosome"/>
</dbReference>
<dbReference type="SUPFAM" id="SSF53448">
    <property type="entry name" value="Nucleotide-diphospho-sugar transferases"/>
    <property type="match status" value="1"/>
</dbReference>
<accession>A0ABM8ASN6</accession>
<organism evidence="2 3">
    <name type="scientific">Pseudodesulfovibrio portus</name>
    <dbReference type="NCBI Taxonomy" id="231439"/>
    <lineage>
        <taxon>Bacteria</taxon>
        <taxon>Pseudomonadati</taxon>
        <taxon>Thermodesulfobacteriota</taxon>
        <taxon>Desulfovibrionia</taxon>
        <taxon>Desulfovibrionales</taxon>
        <taxon>Desulfovibrionaceae</taxon>
    </lineage>
</organism>
<gene>
    <name evidence="2" type="ORF">JCM14722_18940</name>
</gene>
<evidence type="ECO:0000259" key="1">
    <source>
        <dbReference type="Pfam" id="PF00535"/>
    </source>
</evidence>
<dbReference type="Pfam" id="PF00535">
    <property type="entry name" value="Glycos_transf_2"/>
    <property type="match status" value="1"/>
</dbReference>
<sequence length="241" mass="26490">MPDMRKTAVIIPAVDEALTIESVVGGARELGCDVFVVDDHSRDGTRERARRAGAEVLALPFRAGAWCAVQAGLLHAMKKGAYNAFVTMDGDGQHDPASIPILAEALEGSGANVVVGSFPQRGSLARRIVWRFFRFMTRLKVRDITSGLRIYDRAAVAAVLSRQCAVFDYQDVGVLLLLRRKQMTFKEVPVTMRPRPSGCSHIFHSWAAVAVYMARSCVLILADRVVRSDAPVGDWRDYDAV</sequence>
<dbReference type="InterPro" id="IPR001173">
    <property type="entry name" value="Glyco_trans_2-like"/>
</dbReference>
<dbReference type="RefSeq" id="WP_264981261.1">
    <property type="nucleotide sequence ID" value="NZ_AP026708.1"/>
</dbReference>
<proteinExistence type="predicted"/>
<dbReference type="InterPro" id="IPR029044">
    <property type="entry name" value="Nucleotide-diphossugar_trans"/>
</dbReference>
<dbReference type="PANTHER" id="PTHR48090:SF7">
    <property type="entry name" value="RFBJ PROTEIN"/>
    <property type="match status" value="1"/>
</dbReference>
<keyword evidence="2" id="KW-0808">Transferase</keyword>
<dbReference type="GO" id="GO:0016740">
    <property type="term" value="F:transferase activity"/>
    <property type="evidence" value="ECO:0007669"/>
    <property type="project" value="UniProtKB-KW"/>
</dbReference>
<feature type="domain" description="Glycosyltransferase 2-like" evidence="1">
    <location>
        <begin position="9"/>
        <end position="154"/>
    </location>
</feature>
<reference evidence="2" key="1">
    <citation type="submission" date="2022-08" db="EMBL/GenBank/DDBJ databases">
        <title>Genome Sequence of the sulphate-reducing bacterium, Pseudodesulfovibrio portus JCM14722.</title>
        <authorList>
            <person name="Kondo R."/>
            <person name="Kataoka T."/>
        </authorList>
    </citation>
    <scope>NUCLEOTIDE SEQUENCE</scope>
    <source>
        <strain evidence="2">JCM 14722</strain>
    </source>
</reference>
<dbReference type="EMBL" id="AP026708">
    <property type="protein sequence ID" value="BDQ34352.1"/>
    <property type="molecule type" value="Genomic_DNA"/>
</dbReference>
<dbReference type="CDD" id="cd04179">
    <property type="entry name" value="DPM_DPG-synthase_like"/>
    <property type="match status" value="1"/>
</dbReference>
<evidence type="ECO:0000313" key="3">
    <source>
        <dbReference type="Proteomes" id="UP001061361"/>
    </source>
</evidence>
<dbReference type="InterPro" id="IPR050256">
    <property type="entry name" value="Glycosyltransferase_2"/>
</dbReference>
<keyword evidence="3" id="KW-1185">Reference proteome</keyword>
<dbReference type="PANTHER" id="PTHR48090">
    <property type="entry name" value="UNDECAPRENYL-PHOSPHATE 4-DEOXY-4-FORMAMIDO-L-ARABINOSE TRANSFERASE-RELATED"/>
    <property type="match status" value="1"/>
</dbReference>
<protein>
    <submittedName>
        <fullName evidence="2">Glycosyl transferase family 2</fullName>
    </submittedName>
</protein>